<sequence length="494" mass="53874">MSDSRERISAPNRPSITIPPLRPPSEALAPTTTSPSPMTIVSNFFADNFPDMGSDFRGSFSQLLAGAMVSPSTVSFFGDGSSLPDRPVDGNSGLGFKQNRPAELTVPVQAPISPLFPISPGFSPSAFFNSPTAGFFSSALSPFGMSHQQALAQVTAQAALSQSVFPSTSSAPPSMDQVMMSQQPFSFSSPAQDPSISLSITEPTKQRASKPPQDSRVDTRVNIPLPAPVDKPADDGYNWRKYGQKQVKGSEYPRSYYRCTNSICPVKKKVERSKNGHITEIIYKGQHNHDPPQPSRRGRDNSNIDNDSKWSNGAEDSAQATSIQLHGPSDSEESGDGYQGFDENDDEEEPNAKRRNTGAGTSEAGLSQKTVTEPKIIVQTRSQVDLLDDGYRWRKYGQKVVKGNTNPRSYYKCTTTGCGVRKHVERSSTDQDAVITTYEGKHSHDVPLGRNNGGGKATQQTVTRKQVSVNEIDYENKDQMPIGFLRLKEEQGLI</sequence>
<keyword evidence="5" id="KW-0805">Transcription regulation</keyword>
<dbReference type="FunFam" id="2.20.25.80:FF:000003">
    <property type="entry name" value="WRKY transcription factor 57"/>
    <property type="match status" value="1"/>
</dbReference>
<evidence type="ECO:0000259" key="11">
    <source>
        <dbReference type="PROSITE" id="PS50811"/>
    </source>
</evidence>
<accession>A0A4V1I1W3</accession>
<dbReference type="SMART" id="SM00774">
    <property type="entry name" value="WRKY"/>
    <property type="match status" value="2"/>
</dbReference>
<proteinExistence type="evidence at transcript level"/>
<keyword evidence="3" id="KW-0677">Repeat</keyword>
<dbReference type="SMR" id="A0A4V1I1W3"/>
<comment type="similarity">
    <text evidence="9">Belongs to the WRKY group I family.</text>
</comment>
<keyword evidence="4" id="KW-0862">Zinc</keyword>
<evidence type="ECO:0000256" key="6">
    <source>
        <dbReference type="ARBA" id="ARBA00023125"/>
    </source>
</evidence>
<feature type="compositionally biased region" description="Polar residues" evidence="10">
    <location>
        <begin position="191"/>
        <end position="203"/>
    </location>
</feature>
<evidence type="ECO:0000313" key="12">
    <source>
        <dbReference type="EMBL" id="QCV57323.1"/>
    </source>
</evidence>
<dbReference type="PANTHER" id="PTHR31221:SF141">
    <property type="entry name" value="WRKY PROTEIN"/>
    <property type="match status" value="1"/>
</dbReference>
<dbReference type="Gene3D" id="2.20.25.80">
    <property type="entry name" value="WRKY domain"/>
    <property type="match status" value="2"/>
</dbReference>
<evidence type="ECO:0000256" key="8">
    <source>
        <dbReference type="ARBA" id="ARBA00023242"/>
    </source>
</evidence>
<dbReference type="GO" id="GO:0043565">
    <property type="term" value="F:sequence-specific DNA binding"/>
    <property type="evidence" value="ECO:0007669"/>
    <property type="project" value="InterPro"/>
</dbReference>
<protein>
    <submittedName>
        <fullName evidence="12">WRKY transcription factor</fullName>
    </submittedName>
</protein>
<dbReference type="InterPro" id="IPR003657">
    <property type="entry name" value="WRKY_dom"/>
</dbReference>
<evidence type="ECO:0000256" key="10">
    <source>
        <dbReference type="SAM" id="MobiDB-lite"/>
    </source>
</evidence>
<dbReference type="AlphaFoldDB" id="A0A4V1I1W3"/>
<dbReference type="SUPFAM" id="SSF118290">
    <property type="entry name" value="WRKY DNA-binding domain"/>
    <property type="match status" value="2"/>
</dbReference>
<dbReference type="PROSITE" id="PS50811">
    <property type="entry name" value="WRKY"/>
    <property type="match status" value="2"/>
</dbReference>
<dbReference type="GO" id="GO:0005634">
    <property type="term" value="C:nucleus"/>
    <property type="evidence" value="ECO:0007669"/>
    <property type="project" value="UniProtKB-SubCell"/>
</dbReference>
<comment type="subcellular location">
    <subcellularLocation>
        <location evidence="1">Nucleus</location>
    </subcellularLocation>
</comment>
<feature type="region of interest" description="Disordered" evidence="10">
    <location>
        <begin position="442"/>
        <end position="463"/>
    </location>
</feature>
<keyword evidence="8" id="KW-0539">Nucleus</keyword>
<evidence type="ECO:0000256" key="4">
    <source>
        <dbReference type="ARBA" id="ARBA00022833"/>
    </source>
</evidence>
<feature type="domain" description="WRKY" evidence="11">
    <location>
        <begin position="234"/>
        <end position="292"/>
    </location>
</feature>
<organism evidence="12">
    <name type="scientific">Fagopyrum tataricum</name>
    <name type="common">Tartarian buckwheat</name>
    <name type="synonym">Polygonum tataricum</name>
    <dbReference type="NCBI Taxonomy" id="62330"/>
    <lineage>
        <taxon>Eukaryota</taxon>
        <taxon>Viridiplantae</taxon>
        <taxon>Streptophyta</taxon>
        <taxon>Embryophyta</taxon>
        <taxon>Tracheophyta</taxon>
        <taxon>Spermatophyta</taxon>
        <taxon>Magnoliopsida</taxon>
        <taxon>eudicotyledons</taxon>
        <taxon>Gunneridae</taxon>
        <taxon>Pentapetalae</taxon>
        <taxon>Caryophyllales</taxon>
        <taxon>Polygonaceae</taxon>
        <taxon>Polygonoideae</taxon>
        <taxon>Fagopyreae</taxon>
        <taxon>Fagopyrum</taxon>
    </lineage>
</organism>
<evidence type="ECO:0000256" key="9">
    <source>
        <dbReference type="ARBA" id="ARBA00061157"/>
    </source>
</evidence>
<dbReference type="FunFam" id="2.20.25.80:FF:000006">
    <property type="entry name" value="WRKY transcription factor"/>
    <property type="match status" value="1"/>
</dbReference>
<evidence type="ECO:0000256" key="1">
    <source>
        <dbReference type="ARBA" id="ARBA00004123"/>
    </source>
</evidence>
<keyword evidence="7" id="KW-0804">Transcription</keyword>
<dbReference type="InterPro" id="IPR044810">
    <property type="entry name" value="WRKY_plant"/>
</dbReference>
<feature type="domain" description="WRKY" evidence="11">
    <location>
        <begin position="382"/>
        <end position="447"/>
    </location>
</feature>
<keyword evidence="6" id="KW-0238">DNA-binding</keyword>
<evidence type="ECO:0000256" key="7">
    <source>
        <dbReference type="ARBA" id="ARBA00023163"/>
    </source>
</evidence>
<reference evidence="12" key="1">
    <citation type="submission" date="2018-11" db="EMBL/GenBank/DDBJ databases">
        <authorList>
            <person name="Xia H."/>
        </authorList>
    </citation>
    <scope>NUCLEOTIDE SEQUENCE</scope>
    <source>
        <strain evidence="12">FtPinG0005111700.01</strain>
    </source>
</reference>
<dbReference type="GO" id="GO:0003700">
    <property type="term" value="F:DNA-binding transcription factor activity"/>
    <property type="evidence" value="ECO:0007669"/>
    <property type="project" value="InterPro"/>
</dbReference>
<feature type="compositionally biased region" description="Polar residues" evidence="10">
    <location>
        <begin position="358"/>
        <end position="371"/>
    </location>
</feature>
<evidence type="ECO:0000256" key="2">
    <source>
        <dbReference type="ARBA" id="ARBA00022723"/>
    </source>
</evidence>
<feature type="region of interest" description="Disordered" evidence="10">
    <location>
        <begin position="282"/>
        <end position="373"/>
    </location>
</feature>
<dbReference type="PANTHER" id="PTHR31221">
    <property type="entry name" value="WRKY TRANSCRIPTION FACTOR PROTEIN 1-RELATED"/>
    <property type="match status" value="1"/>
</dbReference>
<dbReference type="GO" id="GO:0046872">
    <property type="term" value="F:metal ion binding"/>
    <property type="evidence" value="ECO:0007669"/>
    <property type="project" value="UniProtKB-KW"/>
</dbReference>
<feature type="region of interest" description="Disordered" evidence="10">
    <location>
        <begin position="1"/>
        <end position="36"/>
    </location>
</feature>
<evidence type="ECO:0000256" key="5">
    <source>
        <dbReference type="ARBA" id="ARBA00023015"/>
    </source>
</evidence>
<name>A0A4V1I1W3_FAGTA</name>
<dbReference type="EMBL" id="MK161316">
    <property type="protein sequence ID" value="QCV57323.1"/>
    <property type="molecule type" value="mRNA"/>
</dbReference>
<evidence type="ECO:0000256" key="3">
    <source>
        <dbReference type="ARBA" id="ARBA00022737"/>
    </source>
</evidence>
<feature type="compositionally biased region" description="Basic and acidic residues" evidence="10">
    <location>
        <begin position="297"/>
        <end position="308"/>
    </location>
</feature>
<dbReference type="InterPro" id="IPR036576">
    <property type="entry name" value="WRKY_dom_sf"/>
</dbReference>
<feature type="region of interest" description="Disordered" evidence="10">
    <location>
        <begin position="185"/>
        <end position="239"/>
    </location>
</feature>
<dbReference type="Pfam" id="PF03106">
    <property type="entry name" value="WRKY"/>
    <property type="match status" value="2"/>
</dbReference>
<keyword evidence="2" id="KW-0479">Metal-binding</keyword>